<proteinExistence type="predicted"/>
<evidence type="ECO:0000313" key="2">
    <source>
        <dbReference type="EMBL" id="SKB58827.1"/>
    </source>
</evidence>
<dbReference type="AlphaFoldDB" id="A0A1T5CH93"/>
<keyword evidence="1" id="KW-0472">Membrane</keyword>
<keyword evidence="3" id="KW-1185">Reference proteome</keyword>
<sequence>MSTAILEIIDVLFFAFHTALILFNVFGWLVPAWRLANLITLLLTVFSWLVLGFWYGWGYFICVDWHWYVRELLGYQNTSSSYIHFLVLKITGIDFPINLVDTITATVLFLVVVISSYLNIKKWKSK</sequence>
<evidence type="ECO:0000256" key="1">
    <source>
        <dbReference type="SAM" id="Phobius"/>
    </source>
</evidence>
<dbReference type="RefSeq" id="WP_079512742.1">
    <property type="nucleotide sequence ID" value="NZ_FUYL01000006.1"/>
</dbReference>
<dbReference type="EMBL" id="FUYL01000006">
    <property type="protein sequence ID" value="SKB58827.1"/>
    <property type="molecule type" value="Genomic_DNA"/>
</dbReference>
<dbReference type="STRING" id="561365.SAMN05660866_02297"/>
<reference evidence="3" key="1">
    <citation type="submission" date="2017-02" db="EMBL/GenBank/DDBJ databases">
        <authorList>
            <person name="Varghese N."/>
            <person name="Submissions S."/>
        </authorList>
    </citation>
    <scope>NUCLEOTIDE SEQUENCE [LARGE SCALE GENOMIC DNA]</scope>
    <source>
        <strain evidence="3">DSM 23546</strain>
    </source>
</reference>
<keyword evidence="1" id="KW-1133">Transmembrane helix</keyword>
<evidence type="ECO:0008006" key="4">
    <source>
        <dbReference type="Google" id="ProtNLM"/>
    </source>
</evidence>
<name>A0A1T5CH93_9FLAO</name>
<organism evidence="2 3">
    <name type="scientific">Maribacter arcticus</name>
    <dbReference type="NCBI Taxonomy" id="561365"/>
    <lineage>
        <taxon>Bacteria</taxon>
        <taxon>Pseudomonadati</taxon>
        <taxon>Bacteroidota</taxon>
        <taxon>Flavobacteriia</taxon>
        <taxon>Flavobacteriales</taxon>
        <taxon>Flavobacteriaceae</taxon>
        <taxon>Maribacter</taxon>
    </lineage>
</organism>
<gene>
    <name evidence="2" type="ORF">SAMN05660866_02297</name>
</gene>
<dbReference type="OrthoDB" id="9813998at2"/>
<accession>A0A1T5CH93</accession>
<feature type="transmembrane region" description="Helical" evidence="1">
    <location>
        <begin position="38"/>
        <end position="57"/>
    </location>
</feature>
<evidence type="ECO:0000313" key="3">
    <source>
        <dbReference type="Proteomes" id="UP000190339"/>
    </source>
</evidence>
<feature type="transmembrane region" description="Helical" evidence="1">
    <location>
        <begin position="102"/>
        <end position="120"/>
    </location>
</feature>
<dbReference type="Pfam" id="PF10861">
    <property type="entry name" value="DUF2784"/>
    <property type="match status" value="1"/>
</dbReference>
<keyword evidence="1" id="KW-0812">Transmembrane</keyword>
<feature type="transmembrane region" description="Helical" evidence="1">
    <location>
        <begin position="12"/>
        <end position="31"/>
    </location>
</feature>
<dbReference type="Proteomes" id="UP000190339">
    <property type="component" value="Unassembled WGS sequence"/>
</dbReference>
<protein>
    <recommendedName>
        <fullName evidence="4">DUF2784 domain-containing protein</fullName>
    </recommendedName>
</protein>
<dbReference type="InterPro" id="IPR021218">
    <property type="entry name" value="DUF2784"/>
</dbReference>